<keyword evidence="11" id="KW-0812">Transmembrane</keyword>
<sequence>MPVPVIELFILLSSLVALRAFWDRRRRRGTPYPPGPRPLPLIGNVLDIPKDYSWLAYTDFSKKYGDIQSFHIFGQVIVVLSSTKATKDLLEKRGDIYSDRPEIPFFKMMEYEWVLALARYTEKWRLGRKILDHGLGTGAASAYRPLQQLKVRLLLTRLLESPHEWEAHVELLQGELTLDTAYGYEVKGRDDKIVEASRKTSQMGSETALPSDLLVNGLPFLRHIPEWLPWFSYKPLARIGRDIGHEVVHEPIRFVKESMLNGTARPSLALKNLQEAERLEGSERVKVEKTIREALATLYTAAADTTVSAILTAFLAILLHPDLHIKAQAELDAVIGRERLPTFEDRPRLPFVDAVCKEVLRWRPATPLALPHAATEDNIYEGFFIPKGAVVFGNTWAILHDPTVYPEPDAFKPERFLNQDGTLRDDPVLMSAFGYGKRICPGKHFADATLFIVVASVLSVFNVRRPDPEGGSFSYSYTGSIISRPNPFPCLVTPRDNISEELIFAESMAR</sequence>
<evidence type="ECO:0000313" key="13">
    <source>
        <dbReference type="Proteomes" id="UP001201163"/>
    </source>
</evidence>
<dbReference type="EMBL" id="JAKELL010000014">
    <property type="protein sequence ID" value="KAH8994564.1"/>
    <property type="molecule type" value="Genomic_DNA"/>
</dbReference>
<dbReference type="SUPFAM" id="SSF48264">
    <property type="entry name" value="Cytochrome P450"/>
    <property type="match status" value="1"/>
</dbReference>
<keyword evidence="4 9" id="KW-0349">Heme</keyword>
<comment type="cofactor">
    <cofactor evidence="1 9">
        <name>heme</name>
        <dbReference type="ChEBI" id="CHEBI:30413"/>
    </cofactor>
</comment>
<dbReference type="PROSITE" id="PS00086">
    <property type="entry name" value="CYTOCHROME_P450"/>
    <property type="match status" value="1"/>
</dbReference>
<keyword evidence="6 10" id="KW-0560">Oxidoreductase</keyword>
<keyword evidence="5 9" id="KW-0479">Metal-binding</keyword>
<dbReference type="Proteomes" id="UP001201163">
    <property type="component" value="Unassembled WGS sequence"/>
</dbReference>
<dbReference type="CDD" id="cd11065">
    <property type="entry name" value="CYP64-like"/>
    <property type="match status" value="1"/>
</dbReference>
<dbReference type="PRINTS" id="PR00463">
    <property type="entry name" value="EP450I"/>
</dbReference>
<comment type="caution">
    <text evidence="12">The sequence shown here is derived from an EMBL/GenBank/DDBJ whole genome shotgun (WGS) entry which is preliminary data.</text>
</comment>
<evidence type="ECO:0000256" key="1">
    <source>
        <dbReference type="ARBA" id="ARBA00001971"/>
    </source>
</evidence>
<dbReference type="Pfam" id="PF00067">
    <property type="entry name" value="p450"/>
    <property type="match status" value="1"/>
</dbReference>
<evidence type="ECO:0000256" key="9">
    <source>
        <dbReference type="PIRSR" id="PIRSR602401-1"/>
    </source>
</evidence>
<keyword evidence="11" id="KW-1133">Transmembrane helix</keyword>
<dbReference type="PANTHER" id="PTHR46300:SF7">
    <property type="entry name" value="P450, PUTATIVE (EUROFUNG)-RELATED"/>
    <property type="match status" value="1"/>
</dbReference>
<evidence type="ECO:0000256" key="4">
    <source>
        <dbReference type="ARBA" id="ARBA00022617"/>
    </source>
</evidence>
<dbReference type="InterPro" id="IPR002401">
    <property type="entry name" value="Cyt_P450_E_grp-I"/>
</dbReference>
<evidence type="ECO:0000256" key="6">
    <source>
        <dbReference type="ARBA" id="ARBA00023002"/>
    </source>
</evidence>
<keyword evidence="7 9" id="KW-0408">Iron</keyword>
<dbReference type="PRINTS" id="PR00385">
    <property type="entry name" value="P450"/>
</dbReference>
<proteinExistence type="inferred from homology"/>
<keyword evidence="13" id="KW-1185">Reference proteome</keyword>
<evidence type="ECO:0000256" key="5">
    <source>
        <dbReference type="ARBA" id="ARBA00022723"/>
    </source>
</evidence>
<feature type="transmembrane region" description="Helical" evidence="11">
    <location>
        <begin position="294"/>
        <end position="319"/>
    </location>
</feature>
<evidence type="ECO:0000313" key="12">
    <source>
        <dbReference type="EMBL" id="KAH8994564.1"/>
    </source>
</evidence>
<reference evidence="12" key="1">
    <citation type="submission" date="2022-01" db="EMBL/GenBank/DDBJ databases">
        <title>Comparative genomics reveals a dynamic genome evolution in the ectomycorrhizal milk-cap (Lactarius) mushrooms.</title>
        <authorList>
            <consortium name="DOE Joint Genome Institute"/>
            <person name="Lebreton A."/>
            <person name="Tang N."/>
            <person name="Kuo A."/>
            <person name="LaButti K."/>
            <person name="Drula E."/>
            <person name="Barry K."/>
            <person name="Clum A."/>
            <person name="Lipzen A."/>
            <person name="Mousain D."/>
            <person name="Ng V."/>
            <person name="Wang R."/>
            <person name="Wang X."/>
            <person name="Dai Y."/>
            <person name="Henrissat B."/>
            <person name="Grigoriev I.V."/>
            <person name="Guerin-Laguette A."/>
            <person name="Yu F."/>
            <person name="Martin F.M."/>
        </authorList>
    </citation>
    <scope>NUCLEOTIDE SEQUENCE</scope>
    <source>
        <strain evidence="12">QP</strain>
    </source>
</reference>
<comment type="pathway">
    <text evidence="2">Secondary metabolite biosynthesis.</text>
</comment>
<dbReference type="GO" id="GO:0005506">
    <property type="term" value="F:iron ion binding"/>
    <property type="evidence" value="ECO:0007669"/>
    <property type="project" value="InterPro"/>
</dbReference>
<evidence type="ECO:0000256" key="2">
    <source>
        <dbReference type="ARBA" id="ARBA00005179"/>
    </source>
</evidence>
<evidence type="ECO:0000256" key="11">
    <source>
        <dbReference type="SAM" id="Phobius"/>
    </source>
</evidence>
<gene>
    <name evidence="12" type="ORF">EDB92DRAFT_1849905</name>
</gene>
<dbReference type="AlphaFoldDB" id="A0AAD4QCA9"/>
<dbReference type="GO" id="GO:0016705">
    <property type="term" value="F:oxidoreductase activity, acting on paired donors, with incorporation or reduction of molecular oxygen"/>
    <property type="evidence" value="ECO:0007669"/>
    <property type="project" value="InterPro"/>
</dbReference>
<dbReference type="InterPro" id="IPR050364">
    <property type="entry name" value="Cytochrome_P450_fung"/>
</dbReference>
<keyword evidence="8 10" id="KW-0503">Monooxygenase</keyword>
<protein>
    <submittedName>
        <fullName evidence="12">Cytochrome P450</fullName>
    </submittedName>
</protein>
<dbReference type="GO" id="GO:0020037">
    <property type="term" value="F:heme binding"/>
    <property type="evidence" value="ECO:0007669"/>
    <property type="project" value="InterPro"/>
</dbReference>
<dbReference type="InterPro" id="IPR001128">
    <property type="entry name" value="Cyt_P450"/>
</dbReference>
<dbReference type="PANTHER" id="PTHR46300">
    <property type="entry name" value="P450, PUTATIVE (EUROFUNG)-RELATED-RELATED"/>
    <property type="match status" value="1"/>
</dbReference>
<evidence type="ECO:0000256" key="7">
    <source>
        <dbReference type="ARBA" id="ARBA00023004"/>
    </source>
</evidence>
<evidence type="ECO:0000256" key="3">
    <source>
        <dbReference type="ARBA" id="ARBA00010617"/>
    </source>
</evidence>
<evidence type="ECO:0000256" key="10">
    <source>
        <dbReference type="RuleBase" id="RU000461"/>
    </source>
</evidence>
<comment type="similarity">
    <text evidence="3 10">Belongs to the cytochrome P450 family.</text>
</comment>
<name>A0AAD4QCA9_9AGAM</name>
<organism evidence="12 13">
    <name type="scientific">Lactarius akahatsu</name>
    <dbReference type="NCBI Taxonomy" id="416441"/>
    <lineage>
        <taxon>Eukaryota</taxon>
        <taxon>Fungi</taxon>
        <taxon>Dikarya</taxon>
        <taxon>Basidiomycota</taxon>
        <taxon>Agaricomycotina</taxon>
        <taxon>Agaricomycetes</taxon>
        <taxon>Russulales</taxon>
        <taxon>Russulaceae</taxon>
        <taxon>Lactarius</taxon>
    </lineage>
</organism>
<feature type="binding site" description="axial binding residue" evidence="9">
    <location>
        <position position="440"/>
    </location>
    <ligand>
        <name>heme</name>
        <dbReference type="ChEBI" id="CHEBI:30413"/>
    </ligand>
    <ligandPart>
        <name>Fe</name>
        <dbReference type="ChEBI" id="CHEBI:18248"/>
    </ligandPart>
</feature>
<keyword evidence="11" id="KW-0472">Membrane</keyword>
<dbReference type="InterPro" id="IPR036396">
    <property type="entry name" value="Cyt_P450_sf"/>
</dbReference>
<dbReference type="GO" id="GO:0004497">
    <property type="term" value="F:monooxygenase activity"/>
    <property type="evidence" value="ECO:0007669"/>
    <property type="project" value="UniProtKB-KW"/>
</dbReference>
<dbReference type="Gene3D" id="1.10.630.10">
    <property type="entry name" value="Cytochrome P450"/>
    <property type="match status" value="1"/>
</dbReference>
<accession>A0AAD4QCA9</accession>
<evidence type="ECO:0000256" key="8">
    <source>
        <dbReference type="ARBA" id="ARBA00023033"/>
    </source>
</evidence>
<feature type="transmembrane region" description="Helical" evidence="11">
    <location>
        <begin position="6"/>
        <end position="22"/>
    </location>
</feature>
<dbReference type="InterPro" id="IPR017972">
    <property type="entry name" value="Cyt_P450_CS"/>
</dbReference>